<protein>
    <submittedName>
        <fullName evidence="1">Uncharacterized protein</fullName>
    </submittedName>
</protein>
<proteinExistence type="predicted"/>
<name>A0ABR4J024_9EURO</name>
<comment type="caution">
    <text evidence="1">The sequence shown here is derived from an EMBL/GenBank/DDBJ whole genome shotgun (WGS) entry which is preliminary data.</text>
</comment>
<gene>
    <name evidence="1" type="ORF">BDW59DRAFT_138381</name>
</gene>
<dbReference type="Proteomes" id="UP001610335">
    <property type="component" value="Unassembled WGS sequence"/>
</dbReference>
<organism evidence="1 2">
    <name type="scientific">Aspergillus cavernicola</name>
    <dbReference type="NCBI Taxonomy" id="176166"/>
    <lineage>
        <taxon>Eukaryota</taxon>
        <taxon>Fungi</taxon>
        <taxon>Dikarya</taxon>
        <taxon>Ascomycota</taxon>
        <taxon>Pezizomycotina</taxon>
        <taxon>Eurotiomycetes</taxon>
        <taxon>Eurotiomycetidae</taxon>
        <taxon>Eurotiales</taxon>
        <taxon>Aspergillaceae</taxon>
        <taxon>Aspergillus</taxon>
        <taxon>Aspergillus subgen. Nidulantes</taxon>
    </lineage>
</organism>
<keyword evidence="2" id="KW-1185">Reference proteome</keyword>
<accession>A0ABR4J024</accession>
<evidence type="ECO:0000313" key="1">
    <source>
        <dbReference type="EMBL" id="KAL2833261.1"/>
    </source>
</evidence>
<reference evidence="1 2" key="1">
    <citation type="submission" date="2024-07" db="EMBL/GenBank/DDBJ databases">
        <title>Section-level genome sequencing and comparative genomics of Aspergillus sections Usti and Cavernicolus.</title>
        <authorList>
            <consortium name="Lawrence Berkeley National Laboratory"/>
            <person name="Nybo J.L."/>
            <person name="Vesth T.C."/>
            <person name="Theobald S."/>
            <person name="Frisvad J.C."/>
            <person name="Larsen T.O."/>
            <person name="Kjaerboelling I."/>
            <person name="Rothschild-Mancinelli K."/>
            <person name="Lyhne E.K."/>
            <person name="Kogle M.E."/>
            <person name="Barry K."/>
            <person name="Clum A."/>
            <person name="Na H."/>
            <person name="Ledsgaard L."/>
            <person name="Lin J."/>
            <person name="Lipzen A."/>
            <person name="Kuo A."/>
            <person name="Riley R."/>
            <person name="Mondo S."/>
            <person name="LaButti K."/>
            <person name="Haridas S."/>
            <person name="Pangalinan J."/>
            <person name="Salamov A.A."/>
            <person name="Simmons B.A."/>
            <person name="Magnuson J.K."/>
            <person name="Chen J."/>
            <person name="Drula E."/>
            <person name="Henrissat B."/>
            <person name="Wiebenga A."/>
            <person name="Lubbers R.J."/>
            <person name="Gomes A.C."/>
            <person name="Makela M.R."/>
            <person name="Stajich J."/>
            <person name="Grigoriev I.V."/>
            <person name="Mortensen U.H."/>
            <person name="De vries R.P."/>
            <person name="Baker S.E."/>
            <person name="Andersen M.R."/>
        </authorList>
    </citation>
    <scope>NUCLEOTIDE SEQUENCE [LARGE SCALE GENOMIC DNA]</scope>
    <source>
        <strain evidence="1 2">CBS 600.67</strain>
    </source>
</reference>
<dbReference type="EMBL" id="JBFXLS010000004">
    <property type="protein sequence ID" value="KAL2833261.1"/>
    <property type="molecule type" value="Genomic_DNA"/>
</dbReference>
<evidence type="ECO:0000313" key="2">
    <source>
        <dbReference type="Proteomes" id="UP001610335"/>
    </source>
</evidence>
<sequence>MPSNQQQQSDIQQRRLPQLADRVAHQRENFVEATSADESTLSHYLHYEDNACFFAPGWLDRPAGGDRARDTTHS</sequence>